<dbReference type="EMBL" id="CP061032">
    <property type="protein sequence ID" value="QNP90250.1"/>
    <property type="molecule type" value="Genomic_DNA"/>
</dbReference>
<gene>
    <name evidence="2" type="ORF">H7348_07925</name>
    <name evidence="3" type="ORF">IAU68_00125</name>
</gene>
<evidence type="ECO:0000313" key="5">
    <source>
        <dbReference type="Proteomes" id="UP000642876"/>
    </source>
</evidence>
<protein>
    <submittedName>
        <fullName evidence="3">Uncharacterized protein</fullName>
    </submittedName>
</protein>
<dbReference type="Proteomes" id="UP000516235">
    <property type="component" value="Chromosome"/>
</dbReference>
<keyword evidence="5" id="KW-1185">Reference proteome</keyword>
<organism evidence="3 4">
    <name type="scientific">Corynebacterium lujinxingii</name>
    <dbReference type="NCBI Taxonomy" id="2763010"/>
    <lineage>
        <taxon>Bacteria</taxon>
        <taxon>Bacillati</taxon>
        <taxon>Actinomycetota</taxon>
        <taxon>Actinomycetes</taxon>
        <taxon>Mycobacteriales</taxon>
        <taxon>Corynebacteriaceae</taxon>
        <taxon>Corynebacterium</taxon>
    </lineage>
</organism>
<name>A0A7H0JYY4_9CORY</name>
<feature type="region of interest" description="Disordered" evidence="1">
    <location>
        <begin position="150"/>
        <end position="247"/>
    </location>
</feature>
<evidence type="ECO:0000313" key="2">
    <source>
        <dbReference type="EMBL" id="MBC3179231.1"/>
    </source>
</evidence>
<sequence length="247" mass="27244">MNLKMVGIAYTIANQAVKYFRDQNDKRERGIYDSLLENLKDGDLDDIRENLDPDQLEELFGTARAQAGELTRQAHDRLDRRRAAFNADAPLRKQRIDFLEAHAKEKKDEGRGVLGTIGAVIKWTTLAAVAGGGAWAAWEFWLKDKLGGEEPVKTYRPAPTRTETSPSGSSTLVYSTRTEDERSLNDDTTTDTTGKHALTTDATGTAAATTSTDDELTTLDTLDDDQRRATDATHNTDGSDGGRHELK</sequence>
<dbReference type="KEGG" id="cluj:IAU68_00125"/>
<dbReference type="AlphaFoldDB" id="A0A7H0JYY4"/>
<dbReference type="Proteomes" id="UP000642876">
    <property type="component" value="Unassembled WGS sequence"/>
</dbReference>
<feature type="compositionally biased region" description="Acidic residues" evidence="1">
    <location>
        <begin position="212"/>
        <end position="223"/>
    </location>
</feature>
<dbReference type="RefSeq" id="WP_171193078.1">
    <property type="nucleotide sequence ID" value="NZ_CP061032.1"/>
</dbReference>
<reference evidence="4 5" key="1">
    <citation type="submission" date="2020-08" db="EMBL/GenBank/DDBJ databases">
        <title>novel species in genus Corynebacterium.</title>
        <authorList>
            <person name="Zhang G."/>
        </authorList>
    </citation>
    <scope>NUCLEOTIDE SEQUENCE [LARGE SCALE GENOMIC DNA]</scope>
    <source>
        <strain evidence="3">Zg-917</strain>
        <strain evidence="4 5">zg-917</strain>
    </source>
</reference>
<evidence type="ECO:0000313" key="4">
    <source>
        <dbReference type="Proteomes" id="UP000516235"/>
    </source>
</evidence>
<evidence type="ECO:0000256" key="1">
    <source>
        <dbReference type="SAM" id="MobiDB-lite"/>
    </source>
</evidence>
<evidence type="ECO:0000313" key="3">
    <source>
        <dbReference type="EMBL" id="QNP90250.1"/>
    </source>
</evidence>
<dbReference type="EMBL" id="JACMYE010000006">
    <property type="protein sequence ID" value="MBC3179231.1"/>
    <property type="molecule type" value="Genomic_DNA"/>
</dbReference>
<feature type="compositionally biased region" description="Low complexity" evidence="1">
    <location>
        <begin position="197"/>
        <end position="211"/>
    </location>
</feature>
<feature type="compositionally biased region" description="Polar residues" evidence="1">
    <location>
        <begin position="161"/>
        <end position="176"/>
    </location>
</feature>
<accession>A0A7H0JYY4</accession>
<proteinExistence type="predicted"/>